<gene>
    <name evidence="1" type="ORF">QQF64_021810</name>
</gene>
<organism evidence="1 2">
    <name type="scientific">Cirrhinus molitorella</name>
    <name type="common">mud carp</name>
    <dbReference type="NCBI Taxonomy" id="172907"/>
    <lineage>
        <taxon>Eukaryota</taxon>
        <taxon>Metazoa</taxon>
        <taxon>Chordata</taxon>
        <taxon>Craniata</taxon>
        <taxon>Vertebrata</taxon>
        <taxon>Euteleostomi</taxon>
        <taxon>Actinopterygii</taxon>
        <taxon>Neopterygii</taxon>
        <taxon>Teleostei</taxon>
        <taxon>Ostariophysi</taxon>
        <taxon>Cypriniformes</taxon>
        <taxon>Cyprinidae</taxon>
        <taxon>Labeoninae</taxon>
        <taxon>Labeonini</taxon>
        <taxon>Cirrhinus</taxon>
    </lineage>
</organism>
<comment type="caution">
    <text evidence="1">The sequence shown here is derived from an EMBL/GenBank/DDBJ whole genome shotgun (WGS) entry which is preliminary data.</text>
</comment>
<dbReference type="Proteomes" id="UP001558613">
    <property type="component" value="Unassembled WGS sequence"/>
</dbReference>
<reference evidence="1 2" key="1">
    <citation type="submission" date="2023-09" db="EMBL/GenBank/DDBJ databases">
        <authorList>
            <person name="Wang M."/>
        </authorList>
    </citation>
    <scope>NUCLEOTIDE SEQUENCE [LARGE SCALE GENOMIC DNA]</scope>
    <source>
        <strain evidence="1">GT-2023</strain>
        <tissue evidence="1">Liver</tissue>
    </source>
</reference>
<sequence>MKRSFDEAERNEKKCTSNTNSATINTLHLESPRSYYAKSNEWCDVAGGSSAPAKLVSFNVEFQKRSSVASMNAPASMSLLGSDGARFIFARFVPLVVKTASCQRAWKSTCTFYTQQKCFFVR</sequence>
<evidence type="ECO:0000313" key="1">
    <source>
        <dbReference type="EMBL" id="KAL1248492.1"/>
    </source>
</evidence>
<evidence type="ECO:0000313" key="2">
    <source>
        <dbReference type="Proteomes" id="UP001558613"/>
    </source>
</evidence>
<name>A0ABR3L6J6_9TELE</name>
<accession>A0ABR3L6J6</accession>
<protein>
    <submittedName>
        <fullName evidence="1">Uncharacterized protein</fullName>
    </submittedName>
</protein>
<proteinExistence type="predicted"/>
<keyword evidence="2" id="KW-1185">Reference proteome</keyword>
<dbReference type="EMBL" id="JAYMGO010000024">
    <property type="protein sequence ID" value="KAL1248492.1"/>
    <property type="molecule type" value="Genomic_DNA"/>
</dbReference>